<dbReference type="EMBL" id="QPJD01000002">
    <property type="protein sequence ID" value="RCW50875.1"/>
    <property type="molecule type" value="Genomic_DNA"/>
</dbReference>
<name>A0A368W545_9BACL</name>
<evidence type="ECO:0000313" key="1">
    <source>
        <dbReference type="EMBL" id="RCW50875.1"/>
    </source>
</evidence>
<dbReference type="AlphaFoldDB" id="A0A368W545"/>
<keyword evidence="2" id="KW-1185">Reference proteome</keyword>
<gene>
    <name evidence="1" type="ORF">DFP97_10267</name>
</gene>
<organism evidence="1 2">
    <name type="scientific">Paenibacillus prosopidis</name>
    <dbReference type="NCBI Taxonomy" id="630520"/>
    <lineage>
        <taxon>Bacteria</taxon>
        <taxon>Bacillati</taxon>
        <taxon>Bacillota</taxon>
        <taxon>Bacilli</taxon>
        <taxon>Bacillales</taxon>
        <taxon>Paenibacillaceae</taxon>
        <taxon>Paenibacillus</taxon>
    </lineage>
</organism>
<reference evidence="1 2" key="1">
    <citation type="submission" date="2018-07" db="EMBL/GenBank/DDBJ databases">
        <title>Genomic Encyclopedia of Type Strains, Phase III (KMG-III): the genomes of soil and plant-associated and newly described type strains.</title>
        <authorList>
            <person name="Whitman W."/>
        </authorList>
    </citation>
    <scope>NUCLEOTIDE SEQUENCE [LARGE SCALE GENOMIC DNA]</scope>
    <source>
        <strain evidence="1 2">CECT 7506</strain>
    </source>
</reference>
<proteinExistence type="predicted"/>
<accession>A0A368W545</accession>
<protein>
    <submittedName>
        <fullName evidence="1">Uncharacterized protein</fullName>
    </submittedName>
</protein>
<dbReference type="Proteomes" id="UP000252415">
    <property type="component" value="Unassembled WGS sequence"/>
</dbReference>
<evidence type="ECO:0000313" key="2">
    <source>
        <dbReference type="Proteomes" id="UP000252415"/>
    </source>
</evidence>
<comment type="caution">
    <text evidence="1">The sequence shown here is derived from an EMBL/GenBank/DDBJ whole genome shotgun (WGS) entry which is preliminary data.</text>
</comment>
<sequence>MIYYHDFQINLLRSLGKKNLFPNLDYCPNCRAKNGLLRHGFYERNAIEDDMIVRIPICRLLCPDCGKTIFLFCRCFFRQLRGFMRNGRTVSNGNRTVLLGSGRTSAGERALLPREPKEKAIKMLQMIQAFGKATYIKGWWHHRVNSFMAAPFYHGSENRITFPHPYFLVPVPFDRL</sequence>